<evidence type="ECO:0000313" key="1">
    <source>
        <dbReference type="EMBL" id="NYH81088.1"/>
    </source>
</evidence>
<dbReference type="AlphaFoldDB" id="A0A852Z3C8"/>
<protein>
    <submittedName>
        <fullName evidence="1">Uncharacterized protein</fullName>
    </submittedName>
</protein>
<dbReference type="EMBL" id="JACBYW010000012">
    <property type="protein sequence ID" value="NYH81088.1"/>
    <property type="molecule type" value="Genomic_DNA"/>
</dbReference>
<reference evidence="1 2" key="1">
    <citation type="submission" date="2020-07" db="EMBL/GenBank/DDBJ databases">
        <title>Genomic Encyclopedia of Type Strains, Phase III (KMG-III): the genomes of soil and plant-associated and newly described type strains.</title>
        <authorList>
            <person name="Whitman W."/>
        </authorList>
    </citation>
    <scope>NUCLEOTIDE SEQUENCE [LARGE SCALE GENOMIC DNA]</scope>
    <source>
        <strain evidence="1 2">CECT 8576</strain>
    </source>
</reference>
<evidence type="ECO:0000313" key="2">
    <source>
        <dbReference type="Proteomes" id="UP000548304"/>
    </source>
</evidence>
<dbReference type="Proteomes" id="UP000548304">
    <property type="component" value="Unassembled WGS sequence"/>
</dbReference>
<sequence length="236" mass="26223">MMRFLRRLFGRKRASGGKREQQGEVSSAEAARRAEAFWRRWEELLPEVGSALGDGEPQRMDHRLAEAVALLHPSLNFSIERGRDAVYALVVTSQADPELRPYTDAWKAAAPEPDSLWEYHDAVPPVPDPTEVTVNLHGKRYPLDEVRVAAQFDENRSLVDVAVYHPGFAELDHAEREALTFLPLHATLGEKLAADRIGRVETAESLPENAVDLLSFREHVRAIAEQDGSPGGAAES</sequence>
<keyword evidence="2" id="KW-1185">Reference proteome</keyword>
<dbReference type="RefSeq" id="WP_246300914.1">
    <property type="nucleotide sequence ID" value="NZ_JACBYW010000012.1"/>
</dbReference>
<gene>
    <name evidence="1" type="ORF">FHR84_004462</name>
</gene>
<proteinExistence type="predicted"/>
<comment type="caution">
    <text evidence="1">The sequence shown here is derived from an EMBL/GenBank/DDBJ whole genome shotgun (WGS) entry which is preliminary data.</text>
</comment>
<organism evidence="1 2">
    <name type="scientific">Actinopolyspora biskrensis</name>
    <dbReference type="NCBI Taxonomy" id="1470178"/>
    <lineage>
        <taxon>Bacteria</taxon>
        <taxon>Bacillati</taxon>
        <taxon>Actinomycetota</taxon>
        <taxon>Actinomycetes</taxon>
        <taxon>Actinopolysporales</taxon>
        <taxon>Actinopolysporaceae</taxon>
        <taxon>Actinopolyspora</taxon>
    </lineage>
</organism>
<accession>A0A852Z3C8</accession>
<name>A0A852Z3C8_9ACTN</name>